<dbReference type="EMBL" id="QHLQ01000028">
    <property type="protein sequence ID" value="NIZ63115.1"/>
    <property type="molecule type" value="Genomic_DNA"/>
</dbReference>
<feature type="signal peptide" evidence="1">
    <location>
        <begin position="1"/>
        <end position="20"/>
    </location>
</feature>
<keyword evidence="1" id="KW-0732">Signal</keyword>
<proteinExistence type="predicted"/>
<evidence type="ECO:0000256" key="1">
    <source>
        <dbReference type="SAM" id="SignalP"/>
    </source>
</evidence>
<keyword evidence="3" id="KW-1185">Reference proteome</keyword>
<protein>
    <submittedName>
        <fullName evidence="2">Uncharacterized protein</fullName>
    </submittedName>
</protein>
<reference evidence="2 3" key="1">
    <citation type="submission" date="2018-05" db="EMBL/GenBank/DDBJ databases">
        <authorList>
            <person name="Zhang Y.-J."/>
        </authorList>
    </citation>
    <scope>NUCLEOTIDE SEQUENCE [LARGE SCALE GENOMIC DNA]</scope>
    <source>
        <strain evidence="2 3">CY04</strain>
    </source>
</reference>
<accession>A0ABX0WBQ7</accession>
<dbReference type="Proteomes" id="UP001429564">
    <property type="component" value="Unassembled WGS sequence"/>
</dbReference>
<comment type="caution">
    <text evidence="2">The sequence shown here is derived from an EMBL/GenBank/DDBJ whole genome shotgun (WGS) entry which is preliminary data.</text>
</comment>
<organism evidence="2 3">
    <name type="scientific">Parasedimentitalea denitrificans</name>
    <dbReference type="NCBI Taxonomy" id="2211118"/>
    <lineage>
        <taxon>Bacteria</taxon>
        <taxon>Pseudomonadati</taxon>
        <taxon>Pseudomonadota</taxon>
        <taxon>Alphaproteobacteria</taxon>
        <taxon>Rhodobacterales</taxon>
        <taxon>Paracoccaceae</taxon>
        <taxon>Parasedimentitalea</taxon>
    </lineage>
</organism>
<dbReference type="RefSeq" id="WP_167685721.1">
    <property type="nucleotide sequence ID" value="NZ_QHLQ01000028.1"/>
</dbReference>
<gene>
    <name evidence="2" type="ORF">DL239_19300</name>
</gene>
<feature type="chain" id="PRO_5046246293" evidence="1">
    <location>
        <begin position="21"/>
        <end position="152"/>
    </location>
</feature>
<sequence>MLRTLMASLTFTLIAPAVWAQCQNGAELFTCTFSHGKKAVHICQDGDDYSYAYGRIGRAPDLFLQRSLKEIEFTPWSGIGRYYWEEVRFFNKSVSYLISFSADRLSEGESAPEGQISVHEDDNRLALLICDEGTVRINMSPLANAWHDAGSQ</sequence>
<evidence type="ECO:0000313" key="3">
    <source>
        <dbReference type="Proteomes" id="UP001429564"/>
    </source>
</evidence>
<evidence type="ECO:0000313" key="2">
    <source>
        <dbReference type="EMBL" id="NIZ63115.1"/>
    </source>
</evidence>
<name>A0ABX0WBQ7_9RHOB</name>